<name>A0AAE1XHU4_9LAMI</name>
<proteinExistence type="predicted"/>
<comment type="caution">
    <text evidence="2">The sequence shown here is derived from an EMBL/GenBank/DDBJ whole genome shotgun (WGS) entry which is preliminary data.</text>
</comment>
<feature type="region of interest" description="Disordered" evidence="1">
    <location>
        <begin position="99"/>
        <end position="130"/>
    </location>
</feature>
<evidence type="ECO:0000313" key="3">
    <source>
        <dbReference type="Proteomes" id="UP001293254"/>
    </source>
</evidence>
<sequence length="130" mass="15078">MENEPELELIEHNPVFQAIVSVAVYEKAFKWHAYRPPSANYRSNPHVEDKEHLSNRNNMLLYAISRVKVPPSSTAKCGLRPRACVRDWILESRAYYGSKRENRDGTFPPSCCTKAASTRSRRRRSSTPWR</sequence>
<dbReference type="Proteomes" id="UP001293254">
    <property type="component" value="Unassembled WGS sequence"/>
</dbReference>
<reference evidence="2" key="1">
    <citation type="submission" date="2020-06" db="EMBL/GenBank/DDBJ databases">
        <authorList>
            <person name="Li T."/>
            <person name="Hu X."/>
            <person name="Zhang T."/>
            <person name="Song X."/>
            <person name="Zhang H."/>
            <person name="Dai N."/>
            <person name="Sheng W."/>
            <person name="Hou X."/>
            <person name="Wei L."/>
        </authorList>
    </citation>
    <scope>NUCLEOTIDE SEQUENCE</scope>
    <source>
        <strain evidence="2">3651</strain>
        <tissue evidence="2">Leaf</tissue>
    </source>
</reference>
<reference evidence="2" key="2">
    <citation type="journal article" date="2024" name="Plant">
        <title>Genomic evolution and insights into agronomic trait innovations of Sesamum species.</title>
        <authorList>
            <person name="Miao H."/>
            <person name="Wang L."/>
            <person name="Qu L."/>
            <person name="Liu H."/>
            <person name="Sun Y."/>
            <person name="Le M."/>
            <person name="Wang Q."/>
            <person name="Wei S."/>
            <person name="Zheng Y."/>
            <person name="Lin W."/>
            <person name="Duan Y."/>
            <person name="Cao H."/>
            <person name="Xiong S."/>
            <person name="Wang X."/>
            <person name="Wei L."/>
            <person name="Li C."/>
            <person name="Ma Q."/>
            <person name="Ju M."/>
            <person name="Zhao R."/>
            <person name="Li G."/>
            <person name="Mu C."/>
            <person name="Tian Q."/>
            <person name="Mei H."/>
            <person name="Zhang T."/>
            <person name="Gao T."/>
            <person name="Zhang H."/>
        </authorList>
    </citation>
    <scope>NUCLEOTIDE SEQUENCE</scope>
    <source>
        <strain evidence="2">3651</strain>
    </source>
</reference>
<dbReference type="EMBL" id="JACGWO010000020">
    <property type="protein sequence ID" value="KAK4412177.1"/>
    <property type="molecule type" value="Genomic_DNA"/>
</dbReference>
<gene>
    <name evidence="2" type="ORF">Salat_2968600</name>
</gene>
<organism evidence="2 3">
    <name type="scientific">Sesamum alatum</name>
    <dbReference type="NCBI Taxonomy" id="300844"/>
    <lineage>
        <taxon>Eukaryota</taxon>
        <taxon>Viridiplantae</taxon>
        <taxon>Streptophyta</taxon>
        <taxon>Embryophyta</taxon>
        <taxon>Tracheophyta</taxon>
        <taxon>Spermatophyta</taxon>
        <taxon>Magnoliopsida</taxon>
        <taxon>eudicotyledons</taxon>
        <taxon>Gunneridae</taxon>
        <taxon>Pentapetalae</taxon>
        <taxon>asterids</taxon>
        <taxon>lamiids</taxon>
        <taxon>Lamiales</taxon>
        <taxon>Pedaliaceae</taxon>
        <taxon>Sesamum</taxon>
    </lineage>
</organism>
<protein>
    <submittedName>
        <fullName evidence="2">Uncharacterized protein</fullName>
    </submittedName>
</protein>
<keyword evidence="3" id="KW-1185">Reference proteome</keyword>
<evidence type="ECO:0000313" key="2">
    <source>
        <dbReference type="EMBL" id="KAK4412177.1"/>
    </source>
</evidence>
<evidence type="ECO:0000256" key="1">
    <source>
        <dbReference type="SAM" id="MobiDB-lite"/>
    </source>
</evidence>
<dbReference type="AlphaFoldDB" id="A0AAE1XHU4"/>
<feature type="compositionally biased region" description="Basic residues" evidence="1">
    <location>
        <begin position="119"/>
        <end position="130"/>
    </location>
</feature>
<accession>A0AAE1XHU4</accession>